<accession>A0A1Y1UWY4</accession>
<name>A0A1Y1UWY4_9FUNG</name>
<reference evidence="1 2" key="2">
    <citation type="submission" date="2016-08" db="EMBL/GenBank/DDBJ databases">
        <title>Pervasive Adenine N6-methylation of Active Genes in Fungi.</title>
        <authorList>
            <consortium name="DOE Joint Genome Institute"/>
            <person name="Mondo S.J."/>
            <person name="Dannebaum R.O."/>
            <person name="Kuo R.C."/>
            <person name="Labutti K."/>
            <person name="Haridas S."/>
            <person name="Kuo A."/>
            <person name="Salamov A."/>
            <person name="Ahrendt S.R."/>
            <person name="Lipzen A."/>
            <person name="Sullivan W."/>
            <person name="Andreopoulos W.B."/>
            <person name="Clum A."/>
            <person name="Lindquist E."/>
            <person name="Daum C."/>
            <person name="Ramamoorthy G.K."/>
            <person name="Gryganskyi A."/>
            <person name="Culley D."/>
            <person name="Magnuson J.K."/>
            <person name="James T.Y."/>
            <person name="O'Malley M.A."/>
            <person name="Stajich J.E."/>
            <person name="Spatafora J.W."/>
            <person name="Visel A."/>
            <person name="Grigoriev I.V."/>
        </authorList>
    </citation>
    <scope>NUCLEOTIDE SEQUENCE [LARGE SCALE GENOMIC DNA]</scope>
    <source>
        <strain evidence="2">finn</strain>
    </source>
</reference>
<evidence type="ECO:0000313" key="1">
    <source>
        <dbReference type="EMBL" id="ORX42672.1"/>
    </source>
</evidence>
<dbReference type="AlphaFoldDB" id="A0A1Y1UWY4"/>
<keyword evidence="2" id="KW-1185">Reference proteome</keyword>
<protein>
    <submittedName>
        <fullName evidence="1">Uncharacterized protein</fullName>
    </submittedName>
</protein>
<feature type="non-terminal residue" evidence="1">
    <location>
        <position position="92"/>
    </location>
</feature>
<comment type="caution">
    <text evidence="1">The sequence shown here is derived from an EMBL/GenBank/DDBJ whole genome shotgun (WGS) entry which is preliminary data.</text>
</comment>
<sequence length="92" mass="10463">MKGHVSLTKDSKKLCNIEIGMDLMKATLGVLSLDESTNSTIKNNNHYILKDDKIIHKNPNIQKIIKEQSINLKDYCCKLYHCLDTINNSDLS</sequence>
<dbReference type="Proteomes" id="UP000193719">
    <property type="component" value="Unassembled WGS sequence"/>
</dbReference>
<evidence type="ECO:0000313" key="2">
    <source>
        <dbReference type="Proteomes" id="UP000193719"/>
    </source>
</evidence>
<reference evidence="1 2" key="1">
    <citation type="submission" date="2016-08" db="EMBL/GenBank/DDBJ databases">
        <title>Genomes of anaerobic fungi encode conserved fungal cellulosomes for biomass hydrolysis.</title>
        <authorList>
            <consortium name="DOE Joint Genome Institute"/>
            <person name="Haitjema C.H."/>
            <person name="Gilmore S.P."/>
            <person name="Henske J.K."/>
            <person name="Solomon K.V."/>
            <person name="De Groot R."/>
            <person name="Kuo A."/>
            <person name="Mondo S.J."/>
            <person name="Salamov A.A."/>
            <person name="Labutti K."/>
            <person name="Zhao Z."/>
            <person name="Chiniquy J."/>
            <person name="Barry K."/>
            <person name="Brewer H.M."/>
            <person name="Purvine S.O."/>
            <person name="Wright A.T."/>
            <person name="Boxma B."/>
            <person name="Van Alen T."/>
            <person name="Hackstein J.H."/>
            <person name="Baker S.E."/>
            <person name="Grigoriev I.V."/>
            <person name="O'Malley M.A."/>
        </authorList>
    </citation>
    <scope>NUCLEOTIDE SEQUENCE [LARGE SCALE GENOMIC DNA]</scope>
    <source>
        <strain evidence="2">finn</strain>
    </source>
</reference>
<proteinExistence type="predicted"/>
<gene>
    <name evidence="1" type="ORF">BCR36DRAFT_463188</name>
</gene>
<organism evidence="1 2">
    <name type="scientific">Piromyces finnis</name>
    <dbReference type="NCBI Taxonomy" id="1754191"/>
    <lineage>
        <taxon>Eukaryota</taxon>
        <taxon>Fungi</taxon>
        <taxon>Fungi incertae sedis</taxon>
        <taxon>Chytridiomycota</taxon>
        <taxon>Chytridiomycota incertae sedis</taxon>
        <taxon>Neocallimastigomycetes</taxon>
        <taxon>Neocallimastigales</taxon>
        <taxon>Neocallimastigaceae</taxon>
        <taxon>Piromyces</taxon>
    </lineage>
</organism>
<dbReference type="EMBL" id="MCFH01000062">
    <property type="protein sequence ID" value="ORX42672.1"/>
    <property type="molecule type" value="Genomic_DNA"/>
</dbReference>